<dbReference type="AlphaFoldDB" id="A0AAD7ACB5"/>
<dbReference type="PANTHER" id="PTHR21661:SF35">
    <property type="entry name" value="EPOXIDE HYDROLASE"/>
    <property type="match status" value="1"/>
</dbReference>
<dbReference type="PANTHER" id="PTHR21661">
    <property type="entry name" value="EPOXIDE HYDROLASE 1-RELATED"/>
    <property type="match status" value="1"/>
</dbReference>
<protein>
    <submittedName>
        <fullName evidence="7">Alpha/Beta hydrolase protein</fullName>
    </submittedName>
</protein>
<dbReference type="InterPro" id="IPR010497">
    <property type="entry name" value="Epoxide_hydro_N"/>
</dbReference>
<comment type="similarity">
    <text evidence="1">Belongs to the peptidase S33 family.</text>
</comment>
<evidence type="ECO:0000256" key="1">
    <source>
        <dbReference type="ARBA" id="ARBA00010088"/>
    </source>
</evidence>
<keyword evidence="8" id="KW-1185">Reference proteome</keyword>
<keyword evidence="5" id="KW-0732">Signal</keyword>
<feature type="signal peptide" evidence="5">
    <location>
        <begin position="1"/>
        <end position="25"/>
    </location>
</feature>
<gene>
    <name evidence="7" type="ORF">DFH08DRAFT_855646</name>
</gene>
<dbReference type="SUPFAM" id="SSF53474">
    <property type="entry name" value="alpha/beta-Hydrolases"/>
    <property type="match status" value="1"/>
</dbReference>
<comment type="caution">
    <text evidence="7">The sequence shown here is derived from an EMBL/GenBank/DDBJ whole genome shotgun (WGS) entry which is preliminary data.</text>
</comment>
<name>A0AAD7ACB5_9AGAR</name>
<feature type="active site" description="Proton acceptor" evidence="4">
    <location>
        <position position="395"/>
    </location>
</feature>
<dbReference type="Pfam" id="PF06441">
    <property type="entry name" value="EHN"/>
    <property type="match status" value="1"/>
</dbReference>
<keyword evidence="2" id="KW-0058">Aromatic hydrocarbons catabolism</keyword>
<reference evidence="7" key="1">
    <citation type="submission" date="2023-03" db="EMBL/GenBank/DDBJ databases">
        <title>Massive genome expansion in bonnet fungi (Mycena s.s.) driven by repeated elements and novel gene families across ecological guilds.</title>
        <authorList>
            <consortium name="Lawrence Berkeley National Laboratory"/>
            <person name="Harder C.B."/>
            <person name="Miyauchi S."/>
            <person name="Viragh M."/>
            <person name="Kuo A."/>
            <person name="Thoen E."/>
            <person name="Andreopoulos B."/>
            <person name="Lu D."/>
            <person name="Skrede I."/>
            <person name="Drula E."/>
            <person name="Henrissat B."/>
            <person name="Morin E."/>
            <person name="Kohler A."/>
            <person name="Barry K."/>
            <person name="LaButti K."/>
            <person name="Morin E."/>
            <person name="Salamov A."/>
            <person name="Lipzen A."/>
            <person name="Mereny Z."/>
            <person name="Hegedus B."/>
            <person name="Baldrian P."/>
            <person name="Stursova M."/>
            <person name="Weitz H."/>
            <person name="Taylor A."/>
            <person name="Grigoriev I.V."/>
            <person name="Nagy L.G."/>
            <person name="Martin F."/>
            <person name="Kauserud H."/>
        </authorList>
    </citation>
    <scope>NUCLEOTIDE SEQUENCE</scope>
    <source>
        <strain evidence="7">CBHHK002</strain>
    </source>
</reference>
<organism evidence="7 8">
    <name type="scientific">Mycena albidolilacea</name>
    <dbReference type="NCBI Taxonomy" id="1033008"/>
    <lineage>
        <taxon>Eukaryota</taxon>
        <taxon>Fungi</taxon>
        <taxon>Dikarya</taxon>
        <taxon>Basidiomycota</taxon>
        <taxon>Agaricomycotina</taxon>
        <taxon>Agaricomycetes</taxon>
        <taxon>Agaricomycetidae</taxon>
        <taxon>Agaricales</taxon>
        <taxon>Marasmiineae</taxon>
        <taxon>Mycenaceae</taxon>
        <taxon>Mycena</taxon>
    </lineage>
</organism>
<dbReference type="GO" id="GO:0004301">
    <property type="term" value="F:epoxide hydrolase activity"/>
    <property type="evidence" value="ECO:0007669"/>
    <property type="project" value="TreeGrafter"/>
</dbReference>
<dbReference type="PIRSF" id="PIRSF001112">
    <property type="entry name" value="Epoxide_hydrolase"/>
    <property type="match status" value="1"/>
</dbReference>
<evidence type="ECO:0000256" key="3">
    <source>
        <dbReference type="ARBA" id="ARBA00022801"/>
    </source>
</evidence>
<dbReference type="InterPro" id="IPR000639">
    <property type="entry name" value="Epox_hydrolase-like"/>
</dbReference>
<evidence type="ECO:0000313" key="7">
    <source>
        <dbReference type="EMBL" id="KAJ7354655.1"/>
    </source>
</evidence>
<dbReference type="Gene3D" id="3.40.50.1820">
    <property type="entry name" value="alpha/beta hydrolase"/>
    <property type="match status" value="1"/>
</dbReference>
<proteinExistence type="inferred from homology"/>
<sequence>MGLSLNLTARLVLVTTFATVLVAAGATTNTYNLKPFKINLAGKIPRLKSILHDTHLPAKALYPDAGPGKGIDLETLRALHTDWLTAFDWETQQAELNQLTQFTAVIEGLTVHFVHEKSPDPDAIPVILIHGWPGSFQEFLPVIQPLTQPSLNASGKNVSFNVVVPSLPGFIFSSVPPANWTTDDTARIFNTLMTKVLGYSTYAVHGTDWGSSVAYSLYSSFNTTVRAAHFVFIPFVPPSSQEIAENNITLSDAQKVAEQRYIELTTIGMGYFIEQTTKPNDIGLALYDNPVGQLAWMGTTFKHYSDPRAGTPPSVLNNTAILTSVTLYYLTESFLSSVWIYAQNPNMFKSVYAKPPTDAPLLFSMYAYNPGLWPEEYVAKIGNLVSYKVHDFGGHFAGLDNPPALIEDIREIGLYFEA</sequence>
<evidence type="ECO:0000256" key="5">
    <source>
        <dbReference type="SAM" id="SignalP"/>
    </source>
</evidence>
<keyword evidence="3 7" id="KW-0378">Hydrolase</keyword>
<dbReference type="Proteomes" id="UP001218218">
    <property type="component" value="Unassembled WGS sequence"/>
</dbReference>
<evidence type="ECO:0000256" key="4">
    <source>
        <dbReference type="PIRSR" id="PIRSR001112-1"/>
    </source>
</evidence>
<evidence type="ECO:0000256" key="2">
    <source>
        <dbReference type="ARBA" id="ARBA00022797"/>
    </source>
</evidence>
<accession>A0AAD7ACB5</accession>
<dbReference type="InterPro" id="IPR029058">
    <property type="entry name" value="AB_hydrolase_fold"/>
</dbReference>
<dbReference type="PRINTS" id="PR00412">
    <property type="entry name" value="EPOXHYDRLASE"/>
</dbReference>
<dbReference type="InterPro" id="IPR016292">
    <property type="entry name" value="Epoxide_hydrolase"/>
</dbReference>
<evidence type="ECO:0000313" key="8">
    <source>
        <dbReference type="Proteomes" id="UP001218218"/>
    </source>
</evidence>
<dbReference type="EMBL" id="JARIHO010000010">
    <property type="protein sequence ID" value="KAJ7354655.1"/>
    <property type="molecule type" value="Genomic_DNA"/>
</dbReference>
<feature type="domain" description="Epoxide hydrolase N-terminal" evidence="6">
    <location>
        <begin position="34"/>
        <end position="139"/>
    </location>
</feature>
<feature type="active site" description="Nucleophile" evidence="4">
    <location>
        <position position="208"/>
    </location>
</feature>
<evidence type="ECO:0000259" key="6">
    <source>
        <dbReference type="Pfam" id="PF06441"/>
    </source>
</evidence>
<feature type="active site" description="Proton donor" evidence="4">
    <location>
        <position position="341"/>
    </location>
</feature>
<dbReference type="GO" id="GO:0097176">
    <property type="term" value="P:epoxide metabolic process"/>
    <property type="evidence" value="ECO:0007669"/>
    <property type="project" value="TreeGrafter"/>
</dbReference>
<feature type="chain" id="PRO_5042228416" evidence="5">
    <location>
        <begin position="26"/>
        <end position="418"/>
    </location>
</feature>